<protein>
    <recommendedName>
        <fullName evidence="4">DUF4333 domain-containing protein</fullName>
    </recommendedName>
</protein>
<gene>
    <name evidence="2" type="ORF">WIS52_11620</name>
</gene>
<dbReference type="RefSeq" id="WP_349298191.1">
    <property type="nucleotide sequence ID" value="NZ_JBEDNQ010000004.1"/>
</dbReference>
<proteinExistence type="predicted"/>
<evidence type="ECO:0000256" key="1">
    <source>
        <dbReference type="SAM" id="Phobius"/>
    </source>
</evidence>
<evidence type="ECO:0008006" key="4">
    <source>
        <dbReference type="Google" id="ProtNLM"/>
    </source>
</evidence>
<keyword evidence="1" id="KW-0812">Transmembrane</keyword>
<comment type="caution">
    <text evidence="2">The sequence shown here is derived from an EMBL/GenBank/DDBJ whole genome shotgun (WGS) entry which is preliminary data.</text>
</comment>
<keyword evidence="3" id="KW-1185">Reference proteome</keyword>
<sequence>MRNDGPYERYYAERARAGGYATSRRWLLLVLTLPVVIATGLVLLRGLLLEANGTDRVTAPVAVAEIGEYLVGADLHAGDYVTPGPGPDGQSCRYQRSGTGGETVAEATVHGPAAARLLDGETVVFDGGCVWSLR</sequence>
<evidence type="ECO:0000313" key="2">
    <source>
        <dbReference type="EMBL" id="MEQ3551121.1"/>
    </source>
</evidence>
<dbReference type="EMBL" id="JBEDNQ010000004">
    <property type="protein sequence ID" value="MEQ3551121.1"/>
    <property type="molecule type" value="Genomic_DNA"/>
</dbReference>
<keyword evidence="1" id="KW-0472">Membrane</keyword>
<feature type="transmembrane region" description="Helical" evidence="1">
    <location>
        <begin position="26"/>
        <end position="48"/>
    </location>
</feature>
<accession>A0ABV1KAD6</accession>
<keyword evidence="1" id="KW-1133">Transmembrane helix</keyword>
<name>A0ABV1KAD6_9PSEU</name>
<reference evidence="2 3" key="1">
    <citation type="submission" date="2024-03" db="EMBL/GenBank/DDBJ databases">
        <title>Draft genome sequence of Pseudonocardia nematodicida JCM 31783.</title>
        <authorList>
            <person name="Butdee W."/>
            <person name="Duangmal K."/>
        </authorList>
    </citation>
    <scope>NUCLEOTIDE SEQUENCE [LARGE SCALE GENOMIC DNA]</scope>
    <source>
        <strain evidence="2 3">JCM 31783</strain>
    </source>
</reference>
<dbReference type="Proteomes" id="UP001494902">
    <property type="component" value="Unassembled WGS sequence"/>
</dbReference>
<organism evidence="2 3">
    <name type="scientific">Pseudonocardia nematodicida</name>
    <dbReference type="NCBI Taxonomy" id="1206997"/>
    <lineage>
        <taxon>Bacteria</taxon>
        <taxon>Bacillati</taxon>
        <taxon>Actinomycetota</taxon>
        <taxon>Actinomycetes</taxon>
        <taxon>Pseudonocardiales</taxon>
        <taxon>Pseudonocardiaceae</taxon>
        <taxon>Pseudonocardia</taxon>
    </lineage>
</organism>
<evidence type="ECO:0000313" key="3">
    <source>
        <dbReference type="Proteomes" id="UP001494902"/>
    </source>
</evidence>